<dbReference type="Gene3D" id="3.40.50.300">
    <property type="entry name" value="P-loop containing nucleotide triphosphate hydrolases"/>
    <property type="match status" value="1"/>
</dbReference>
<evidence type="ECO:0000256" key="3">
    <source>
        <dbReference type="ARBA" id="ARBA00022679"/>
    </source>
</evidence>
<comment type="catalytic activity">
    <reaction evidence="11">
        <text>DNA(n) + a 2'-deoxyribonucleoside 5'-triphosphate = DNA(n+1) + diphosphate</text>
        <dbReference type="Rhea" id="RHEA:22508"/>
        <dbReference type="Rhea" id="RHEA-COMP:17339"/>
        <dbReference type="Rhea" id="RHEA-COMP:17340"/>
        <dbReference type="ChEBI" id="CHEBI:33019"/>
        <dbReference type="ChEBI" id="CHEBI:61560"/>
        <dbReference type="ChEBI" id="CHEBI:173112"/>
        <dbReference type="EC" id="2.7.7.7"/>
    </reaction>
</comment>
<dbReference type="GO" id="GO:0005524">
    <property type="term" value="F:ATP binding"/>
    <property type="evidence" value="ECO:0007669"/>
    <property type="project" value="UniProtKB-KW"/>
</dbReference>
<accession>A0A942UVW4</accession>
<keyword evidence="7" id="KW-0547">Nucleotide-binding</keyword>
<dbReference type="SUPFAM" id="SSF52540">
    <property type="entry name" value="P-loop containing nucleoside triphosphate hydrolases"/>
    <property type="match status" value="1"/>
</dbReference>
<evidence type="ECO:0000256" key="8">
    <source>
        <dbReference type="ARBA" id="ARBA00022833"/>
    </source>
</evidence>
<dbReference type="InterPro" id="IPR045085">
    <property type="entry name" value="HLD_clamp_pol_III_gamma_tau"/>
</dbReference>
<gene>
    <name evidence="14" type="primary">dnaX</name>
    <name evidence="14" type="ORF">GOQ27_13890</name>
</gene>
<evidence type="ECO:0000313" key="14">
    <source>
        <dbReference type="EMBL" id="MBS4539563.1"/>
    </source>
</evidence>
<keyword evidence="5" id="KW-0235">DNA replication</keyword>
<dbReference type="NCBIfam" id="TIGR01128">
    <property type="entry name" value="holA"/>
    <property type="match status" value="1"/>
</dbReference>
<dbReference type="Pfam" id="PF20964">
    <property type="entry name" value="DnaX_C"/>
    <property type="match status" value="1"/>
</dbReference>
<dbReference type="GO" id="GO:0003677">
    <property type="term" value="F:DNA binding"/>
    <property type="evidence" value="ECO:0007669"/>
    <property type="project" value="InterPro"/>
</dbReference>
<dbReference type="GO" id="GO:0046872">
    <property type="term" value="F:metal ion binding"/>
    <property type="evidence" value="ECO:0007669"/>
    <property type="project" value="UniProtKB-KW"/>
</dbReference>
<dbReference type="InterPro" id="IPR022754">
    <property type="entry name" value="DNA_pol_III_gamma-3"/>
</dbReference>
<dbReference type="InterPro" id="IPR012763">
    <property type="entry name" value="DNA_pol_III_sug/sutau_N"/>
</dbReference>
<feature type="domain" description="AAA+ ATPase" evidence="13">
    <location>
        <begin position="37"/>
        <end position="179"/>
    </location>
</feature>
<keyword evidence="15" id="KW-1185">Reference proteome</keyword>
<dbReference type="InterPro" id="IPR048448">
    <property type="entry name" value="DnaX-like_C"/>
</dbReference>
<dbReference type="InterPro" id="IPR005790">
    <property type="entry name" value="DNA_polIII_delta"/>
</dbReference>
<proteinExistence type="inferred from homology"/>
<dbReference type="PANTHER" id="PTHR11669:SF0">
    <property type="entry name" value="PROTEIN STICHEL-LIKE 2"/>
    <property type="match status" value="1"/>
</dbReference>
<evidence type="ECO:0000256" key="4">
    <source>
        <dbReference type="ARBA" id="ARBA00022695"/>
    </source>
</evidence>
<organism evidence="14 15">
    <name type="scientific">Anaeromonas frigoriresistens</name>
    <dbReference type="NCBI Taxonomy" id="2683708"/>
    <lineage>
        <taxon>Bacteria</taxon>
        <taxon>Bacillati</taxon>
        <taxon>Bacillota</taxon>
        <taxon>Tissierellia</taxon>
        <taxon>Tissierellales</taxon>
        <taxon>Thermohalobacteraceae</taxon>
        <taxon>Anaeromonas</taxon>
    </lineage>
</organism>
<dbReference type="Gene3D" id="1.10.8.60">
    <property type="match status" value="1"/>
</dbReference>
<evidence type="ECO:0000256" key="5">
    <source>
        <dbReference type="ARBA" id="ARBA00022705"/>
    </source>
</evidence>
<evidence type="ECO:0000256" key="1">
    <source>
        <dbReference type="ARBA" id="ARBA00006360"/>
    </source>
</evidence>
<dbReference type="CDD" id="cd00009">
    <property type="entry name" value="AAA"/>
    <property type="match status" value="1"/>
</dbReference>
<keyword evidence="6" id="KW-0479">Metal-binding</keyword>
<comment type="similarity">
    <text evidence="1">Belongs to the DnaX/STICHEL family.</text>
</comment>
<dbReference type="FunFam" id="3.40.50.300:FF:000014">
    <property type="entry name" value="DNA polymerase III subunit gamma/tau"/>
    <property type="match status" value="1"/>
</dbReference>
<keyword evidence="4 14" id="KW-0548">Nucleotidyltransferase</keyword>
<dbReference type="NCBIfam" id="NF004046">
    <property type="entry name" value="PRK05563.1"/>
    <property type="match status" value="1"/>
</dbReference>
<evidence type="ECO:0000259" key="13">
    <source>
        <dbReference type="SMART" id="SM00382"/>
    </source>
</evidence>
<dbReference type="InterPro" id="IPR027417">
    <property type="entry name" value="P-loop_NTPase"/>
</dbReference>
<dbReference type="EC" id="2.7.7.7" evidence="2"/>
<dbReference type="CDD" id="cd18137">
    <property type="entry name" value="HLD_clamp_pol_III_gamma_tau"/>
    <property type="match status" value="1"/>
</dbReference>
<feature type="region of interest" description="Disordered" evidence="12">
    <location>
        <begin position="395"/>
        <end position="422"/>
    </location>
</feature>
<dbReference type="RefSeq" id="WP_203367488.1">
    <property type="nucleotide sequence ID" value="NZ_WSFT01000052.1"/>
</dbReference>
<keyword evidence="10" id="KW-0239">DNA-directed DNA polymerase</keyword>
<evidence type="ECO:0000256" key="9">
    <source>
        <dbReference type="ARBA" id="ARBA00022840"/>
    </source>
</evidence>
<evidence type="ECO:0000256" key="6">
    <source>
        <dbReference type="ARBA" id="ARBA00022723"/>
    </source>
</evidence>
<evidence type="ECO:0000256" key="7">
    <source>
        <dbReference type="ARBA" id="ARBA00022741"/>
    </source>
</evidence>
<keyword evidence="9" id="KW-0067">ATP-binding</keyword>
<dbReference type="Proteomes" id="UP000724672">
    <property type="component" value="Unassembled WGS sequence"/>
</dbReference>
<dbReference type="SUPFAM" id="SSF48019">
    <property type="entry name" value="post-AAA+ oligomerization domain-like"/>
    <property type="match status" value="1"/>
</dbReference>
<sequence length="556" mass="63060">MAYQALYRRFRPRTFDDVIGQEHITTILKNQILRDNIAHAYLFSGTRGTGKTSTAKIFARAVNCIGNEDGNPCNECEVCRGILDDNIMDVVEMDAASNNSVDDIRDLKEKVKYPPSKGKYKVYIIDEVHMLSKGAFNALLKTLEEPPKHLLFILATTEPQKLPATILSRCQRYDFKRLTVKDIVNAMKSISDKMDIEVEEKGLNLIARNSDGAMRDALSILDQCVSFADGSITYEYILSILGTVNNDIIFDMSDYIIANDLEESLRTVDELVGMGKDVHQFIKDLISHFRNLMVSKSSDKLNDIIDGTEEMIHKFKQQSQNITLNKIISIIKLLSEAEISSKWSSQPRIILETTLMKIASPELDNSLDSILSRISMLEDTIKKGNIVISKTSSNVQENKKQVEDKKPLELEKKDKKEPKETKVIEENSQDINEVKESNNNVAVSMKDIIKVWPDILKKIKTERISVQALLSEGSPHDINNNILYIVFKDGFGFHRDAVNKDDNKKYIEDVTNSFLNSDLTVKFIMESEVNNKSEIKDSLTEEVIKVFGEDLVEIED</sequence>
<keyword evidence="8" id="KW-0862">Zinc</keyword>
<feature type="compositionally biased region" description="Basic and acidic residues" evidence="12">
    <location>
        <begin position="397"/>
        <end position="422"/>
    </location>
</feature>
<dbReference type="FunFam" id="1.10.8.60:FF:000013">
    <property type="entry name" value="DNA polymerase III subunit gamma/tau"/>
    <property type="match status" value="1"/>
</dbReference>
<dbReference type="Pfam" id="PF12169">
    <property type="entry name" value="DNA_pol3_gamma3"/>
    <property type="match status" value="1"/>
</dbReference>
<dbReference type="NCBIfam" id="TIGR02397">
    <property type="entry name" value="dnaX_nterm"/>
    <property type="match status" value="1"/>
</dbReference>
<dbReference type="SMART" id="SM00382">
    <property type="entry name" value="AAA"/>
    <property type="match status" value="1"/>
</dbReference>
<dbReference type="InterPro" id="IPR008921">
    <property type="entry name" value="DNA_pol3_clamp-load_cplx_C"/>
</dbReference>
<dbReference type="Pfam" id="PF22608">
    <property type="entry name" value="DNAX_ATPase_lid"/>
    <property type="match status" value="1"/>
</dbReference>
<dbReference type="EMBL" id="WSFT01000052">
    <property type="protein sequence ID" value="MBS4539563.1"/>
    <property type="molecule type" value="Genomic_DNA"/>
</dbReference>
<keyword evidence="3 14" id="KW-0808">Transferase</keyword>
<dbReference type="AlphaFoldDB" id="A0A942UVW4"/>
<protein>
    <recommendedName>
        <fullName evidence="2">DNA-directed DNA polymerase</fullName>
        <ecNumber evidence="2">2.7.7.7</ecNumber>
    </recommendedName>
</protein>
<dbReference type="GO" id="GO:0009360">
    <property type="term" value="C:DNA polymerase III complex"/>
    <property type="evidence" value="ECO:0007669"/>
    <property type="project" value="InterPro"/>
</dbReference>
<dbReference type="InterPro" id="IPR050238">
    <property type="entry name" value="DNA_Rep/Repair_Clamp_Loader"/>
</dbReference>
<reference evidence="14" key="1">
    <citation type="submission" date="2019-12" db="EMBL/GenBank/DDBJ databases">
        <title>Clostridiaceae gen. nov. sp. nov., isolated from sediment in Xinjiang, China.</title>
        <authorList>
            <person name="Zhang R."/>
        </authorList>
    </citation>
    <scope>NUCLEOTIDE SEQUENCE</scope>
    <source>
        <strain evidence="14">D2Q-11</strain>
    </source>
</reference>
<dbReference type="GO" id="GO:0006261">
    <property type="term" value="P:DNA-templated DNA replication"/>
    <property type="evidence" value="ECO:0007669"/>
    <property type="project" value="TreeGrafter"/>
</dbReference>
<dbReference type="Pfam" id="PF13177">
    <property type="entry name" value="DNA_pol3_delta2"/>
    <property type="match status" value="1"/>
</dbReference>
<dbReference type="Gene3D" id="1.20.272.10">
    <property type="match status" value="1"/>
</dbReference>
<dbReference type="PANTHER" id="PTHR11669">
    <property type="entry name" value="REPLICATION FACTOR C / DNA POLYMERASE III GAMMA-TAU SUBUNIT"/>
    <property type="match status" value="1"/>
</dbReference>
<dbReference type="InterPro" id="IPR003593">
    <property type="entry name" value="AAA+_ATPase"/>
</dbReference>
<evidence type="ECO:0000256" key="10">
    <source>
        <dbReference type="ARBA" id="ARBA00022932"/>
    </source>
</evidence>
<name>A0A942UVW4_9FIRM</name>
<dbReference type="GO" id="GO:0003887">
    <property type="term" value="F:DNA-directed DNA polymerase activity"/>
    <property type="evidence" value="ECO:0007669"/>
    <property type="project" value="UniProtKB-KW"/>
</dbReference>
<evidence type="ECO:0000256" key="12">
    <source>
        <dbReference type="SAM" id="MobiDB-lite"/>
    </source>
</evidence>
<evidence type="ECO:0000256" key="2">
    <source>
        <dbReference type="ARBA" id="ARBA00012417"/>
    </source>
</evidence>
<evidence type="ECO:0000256" key="11">
    <source>
        <dbReference type="ARBA" id="ARBA00049244"/>
    </source>
</evidence>
<comment type="caution">
    <text evidence="14">The sequence shown here is derived from an EMBL/GenBank/DDBJ whole genome shotgun (WGS) entry which is preliminary data.</text>
</comment>
<evidence type="ECO:0000313" key="15">
    <source>
        <dbReference type="Proteomes" id="UP000724672"/>
    </source>
</evidence>